<accession>A0ABP6QPG7</accession>
<keyword evidence="4" id="KW-1185">Reference proteome</keyword>
<dbReference type="Proteomes" id="UP001501237">
    <property type="component" value="Unassembled WGS sequence"/>
</dbReference>
<evidence type="ECO:0008006" key="5">
    <source>
        <dbReference type="Google" id="ProtNLM"/>
    </source>
</evidence>
<reference evidence="4" key="1">
    <citation type="journal article" date="2019" name="Int. J. Syst. Evol. Microbiol.">
        <title>The Global Catalogue of Microorganisms (GCM) 10K type strain sequencing project: providing services to taxonomists for standard genome sequencing and annotation.</title>
        <authorList>
            <consortium name="The Broad Institute Genomics Platform"/>
            <consortium name="The Broad Institute Genome Sequencing Center for Infectious Disease"/>
            <person name="Wu L."/>
            <person name="Ma J."/>
        </authorList>
    </citation>
    <scope>NUCLEOTIDE SEQUENCE [LARGE SCALE GENOMIC DNA]</scope>
    <source>
        <strain evidence="4">JCM 9377</strain>
    </source>
</reference>
<dbReference type="RefSeq" id="WP_344837670.1">
    <property type="nucleotide sequence ID" value="NZ_BAAAUV010000032.1"/>
</dbReference>
<comment type="caution">
    <text evidence="3">The sequence shown here is derived from an EMBL/GenBank/DDBJ whole genome shotgun (WGS) entry which is preliminary data.</text>
</comment>
<organism evidence="3 4">
    <name type="scientific">Actinocorallia longicatena</name>
    <dbReference type="NCBI Taxonomy" id="111803"/>
    <lineage>
        <taxon>Bacteria</taxon>
        <taxon>Bacillati</taxon>
        <taxon>Actinomycetota</taxon>
        <taxon>Actinomycetes</taxon>
        <taxon>Streptosporangiales</taxon>
        <taxon>Thermomonosporaceae</taxon>
        <taxon>Actinocorallia</taxon>
    </lineage>
</organism>
<feature type="chain" id="PRO_5046969812" description="Secreted protein" evidence="2">
    <location>
        <begin position="27"/>
        <end position="226"/>
    </location>
</feature>
<protein>
    <recommendedName>
        <fullName evidence="5">Secreted protein</fullName>
    </recommendedName>
</protein>
<evidence type="ECO:0000256" key="1">
    <source>
        <dbReference type="SAM" id="MobiDB-lite"/>
    </source>
</evidence>
<dbReference type="EMBL" id="BAAAUV010000032">
    <property type="protein sequence ID" value="GAA3237270.1"/>
    <property type="molecule type" value="Genomic_DNA"/>
</dbReference>
<sequence length="226" mass="22025">MRQTRQLAAAVAMAATALAVGAPAHAATTTVKRVPGGTAYSGAVQALLLGTATVSTSIGSGSCNSSTMTGSVNSNGTGLSIASATFAWTPSPPGPGCQGSTTSTVTSQNTPWTGGNVTYAPVSGGRDATVTIANFRVKAVVNLFGGITCIYGGTIVANGFNGTNPARPVPGNGEAQAGLSGATVNKISSGSSFLCPGTATVSGTYQLKGEVTAGSGVFNQSLQVTA</sequence>
<feature type="signal peptide" evidence="2">
    <location>
        <begin position="1"/>
        <end position="26"/>
    </location>
</feature>
<evidence type="ECO:0000256" key="2">
    <source>
        <dbReference type="SAM" id="SignalP"/>
    </source>
</evidence>
<evidence type="ECO:0000313" key="4">
    <source>
        <dbReference type="Proteomes" id="UP001501237"/>
    </source>
</evidence>
<feature type="region of interest" description="Disordered" evidence="1">
    <location>
        <begin position="90"/>
        <end position="109"/>
    </location>
</feature>
<gene>
    <name evidence="3" type="ORF">GCM10010468_72040</name>
</gene>
<proteinExistence type="predicted"/>
<keyword evidence="2" id="KW-0732">Signal</keyword>
<name>A0ABP6QPG7_9ACTN</name>
<evidence type="ECO:0000313" key="3">
    <source>
        <dbReference type="EMBL" id="GAA3237270.1"/>
    </source>
</evidence>
<feature type="compositionally biased region" description="Polar residues" evidence="1">
    <location>
        <begin position="98"/>
        <end position="109"/>
    </location>
</feature>